<feature type="transmembrane region" description="Helical" evidence="2">
    <location>
        <begin position="94"/>
        <end position="115"/>
    </location>
</feature>
<organism evidence="3 4">
    <name type="scientific">Gonapodya prolifera (strain JEL478)</name>
    <name type="common">Monoblepharis prolifera</name>
    <dbReference type="NCBI Taxonomy" id="1344416"/>
    <lineage>
        <taxon>Eukaryota</taxon>
        <taxon>Fungi</taxon>
        <taxon>Fungi incertae sedis</taxon>
        <taxon>Chytridiomycota</taxon>
        <taxon>Chytridiomycota incertae sedis</taxon>
        <taxon>Monoblepharidomycetes</taxon>
        <taxon>Monoblepharidales</taxon>
        <taxon>Gonapodyaceae</taxon>
        <taxon>Gonapodya</taxon>
    </lineage>
</organism>
<dbReference type="OrthoDB" id="8062037at2759"/>
<keyword evidence="2" id="KW-1133">Transmembrane helix</keyword>
<sequence>MASKPIAAPLAPSQSSGTLVNAVPSETEPLLAREPVTTGELAIACAGGICLGAELCILVIIAVLQAFLTIGILVATIAVPIMTEGETCDQPLRTFVIAYGVIFCILSMSVSGNYARKGDTSSLTWGNLLAGPLSIALFVFFVFGNIWLFKSETCKETSPLLWWTTFGYIAFGWAKMVAVPCILLSIFCSAGLLTAVLNRDAASPLENA</sequence>
<feature type="region of interest" description="Disordered" evidence="1">
    <location>
        <begin position="1"/>
        <end position="21"/>
    </location>
</feature>
<keyword evidence="2" id="KW-0472">Membrane</keyword>
<evidence type="ECO:0000256" key="2">
    <source>
        <dbReference type="SAM" id="Phobius"/>
    </source>
</evidence>
<evidence type="ECO:0000256" key="1">
    <source>
        <dbReference type="SAM" id="MobiDB-lite"/>
    </source>
</evidence>
<dbReference type="AlphaFoldDB" id="A0A139AYL1"/>
<dbReference type="EMBL" id="KQ965732">
    <property type="protein sequence ID" value="KXS21838.1"/>
    <property type="molecule type" value="Genomic_DNA"/>
</dbReference>
<feature type="transmembrane region" description="Helical" evidence="2">
    <location>
        <begin position="127"/>
        <end position="148"/>
    </location>
</feature>
<dbReference type="Proteomes" id="UP000070544">
    <property type="component" value="Unassembled WGS sequence"/>
</dbReference>
<gene>
    <name evidence="3" type="ORF">M427DRAFT_130535</name>
</gene>
<evidence type="ECO:0000313" key="4">
    <source>
        <dbReference type="Proteomes" id="UP000070544"/>
    </source>
</evidence>
<protein>
    <submittedName>
        <fullName evidence="3">Uncharacterized protein</fullName>
    </submittedName>
</protein>
<feature type="transmembrane region" description="Helical" evidence="2">
    <location>
        <begin position="55"/>
        <end position="82"/>
    </location>
</feature>
<keyword evidence="2" id="KW-0812">Transmembrane</keyword>
<evidence type="ECO:0000313" key="3">
    <source>
        <dbReference type="EMBL" id="KXS21838.1"/>
    </source>
</evidence>
<reference evidence="3 4" key="1">
    <citation type="journal article" date="2015" name="Genome Biol. Evol.">
        <title>Phylogenomic analyses indicate that early fungi evolved digesting cell walls of algal ancestors of land plants.</title>
        <authorList>
            <person name="Chang Y."/>
            <person name="Wang S."/>
            <person name="Sekimoto S."/>
            <person name="Aerts A.L."/>
            <person name="Choi C."/>
            <person name="Clum A."/>
            <person name="LaButti K.M."/>
            <person name="Lindquist E.A."/>
            <person name="Yee Ngan C."/>
            <person name="Ohm R.A."/>
            <person name="Salamov A.A."/>
            <person name="Grigoriev I.V."/>
            <person name="Spatafora J.W."/>
            <person name="Berbee M.L."/>
        </authorList>
    </citation>
    <scope>NUCLEOTIDE SEQUENCE [LARGE SCALE GENOMIC DNA]</scope>
    <source>
        <strain evidence="3 4">JEL478</strain>
    </source>
</reference>
<accession>A0A139AYL1</accession>
<keyword evidence="4" id="KW-1185">Reference proteome</keyword>
<name>A0A139AYL1_GONPJ</name>
<feature type="transmembrane region" description="Helical" evidence="2">
    <location>
        <begin position="168"/>
        <end position="197"/>
    </location>
</feature>
<proteinExistence type="predicted"/>